<gene>
    <name evidence="2" type="ORF">DC345_01285</name>
</gene>
<sequence length="329" mass="36696">MDHQGGKRVKRQLAFQKNGTFKIVQFTDLHWKDGRPEDLRTGQLMKTVIEAEQPDLVVFTGDVIYTGPVDPGNKECEHPEQAFRDAVSVVEERGIPWAFVYGNHDTENRITPDGLMEVIQEHAHTVTEPGPREIAGLGNYTLEIAGADGLPAAVLYLLDSGNYSQFESIPGYGWIQPNQIQWLMSESTRVNPGRSRGDKLPALAFFHIPIPEYQSMWDSQICYGSKYEPVCSAQVNSGLFSALLEMGDVMGTFCGHDHVNDFQGTYHGIRLCYGRSSGHSTYGREGMLRGGRVIQLQAGQRSFDTWIRLEDGSVVKEQPAHQPENTSAH</sequence>
<dbReference type="AlphaFoldDB" id="A0A329R8E8"/>
<dbReference type="Gene3D" id="3.60.21.10">
    <property type="match status" value="1"/>
</dbReference>
<dbReference type="GO" id="GO:0016788">
    <property type="term" value="F:hydrolase activity, acting on ester bonds"/>
    <property type="evidence" value="ECO:0007669"/>
    <property type="project" value="TreeGrafter"/>
</dbReference>
<protein>
    <submittedName>
        <fullName evidence="2">Metallophosphoesterase</fullName>
    </submittedName>
</protein>
<reference evidence="2 3" key="1">
    <citation type="submission" date="2018-04" db="EMBL/GenBank/DDBJ databases">
        <title>Paenibacillus taichungensis Genome sequencing and assembly.</title>
        <authorList>
            <person name="Xu J."/>
            <person name="Rensing C."/>
            <person name="Mazhar H.S."/>
        </authorList>
    </citation>
    <scope>NUCLEOTIDE SEQUENCE [LARGE SCALE GENOMIC DNA]</scope>
    <source>
        <strain evidence="2 3">NC1</strain>
    </source>
</reference>
<comment type="caution">
    <text evidence="2">The sequence shown here is derived from an EMBL/GenBank/DDBJ whole genome shotgun (WGS) entry which is preliminary data.</text>
</comment>
<dbReference type="PIRSF" id="PIRSF030250">
    <property type="entry name" value="Ptase_At2g46880"/>
    <property type="match status" value="1"/>
</dbReference>
<dbReference type="Pfam" id="PF00149">
    <property type="entry name" value="Metallophos"/>
    <property type="match status" value="1"/>
</dbReference>
<feature type="domain" description="Calcineurin-like phosphoesterase" evidence="1">
    <location>
        <begin position="21"/>
        <end position="259"/>
    </location>
</feature>
<dbReference type="PANTHER" id="PTHR32440">
    <property type="entry name" value="PHOSPHATASE DCR2-RELATED-RELATED"/>
    <property type="match status" value="1"/>
</dbReference>
<proteinExistence type="predicted"/>
<organism evidence="2 3">
    <name type="scientific">Paenibacillus taichungensis</name>
    <dbReference type="NCBI Taxonomy" id="484184"/>
    <lineage>
        <taxon>Bacteria</taxon>
        <taxon>Bacillati</taxon>
        <taxon>Bacillota</taxon>
        <taxon>Bacilli</taxon>
        <taxon>Bacillales</taxon>
        <taxon>Paenibacillaceae</taxon>
        <taxon>Paenibacillus</taxon>
    </lineage>
</organism>
<dbReference type="InterPro" id="IPR004843">
    <property type="entry name" value="Calcineurin-like_PHP"/>
</dbReference>
<dbReference type="SUPFAM" id="SSF56300">
    <property type="entry name" value="Metallo-dependent phosphatases"/>
    <property type="match status" value="1"/>
</dbReference>
<evidence type="ECO:0000313" key="2">
    <source>
        <dbReference type="EMBL" id="RAW19438.1"/>
    </source>
</evidence>
<evidence type="ECO:0000259" key="1">
    <source>
        <dbReference type="Pfam" id="PF00149"/>
    </source>
</evidence>
<dbReference type="InterPro" id="IPR029052">
    <property type="entry name" value="Metallo-depent_PP-like"/>
</dbReference>
<name>A0A329R8E8_9BACL</name>
<dbReference type="CDD" id="cd07383">
    <property type="entry name" value="MPP_Dcr2"/>
    <property type="match status" value="1"/>
</dbReference>
<evidence type="ECO:0000313" key="3">
    <source>
        <dbReference type="Proteomes" id="UP000250642"/>
    </source>
</evidence>
<dbReference type="InterPro" id="IPR011230">
    <property type="entry name" value="PAP14/16/28/29"/>
</dbReference>
<accession>A0A329R8E8</accession>
<dbReference type="Proteomes" id="UP000250642">
    <property type="component" value="Unassembled WGS sequence"/>
</dbReference>
<dbReference type="EMBL" id="QEVW01000001">
    <property type="protein sequence ID" value="RAW19438.1"/>
    <property type="molecule type" value="Genomic_DNA"/>
</dbReference>
<dbReference type="GO" id="GO:0005737">
    <property type="term" value="C:cytoplasm"/>
    <property type="evidence" value="ECO:0007669"/>
    <property type="project" value="TreeGrafter"/>
</dbReference>